<protein>
    <submittedName>
        <fullName evidence="2">Uncharacterized protein</fullName>
    </submittedName>
</protein>
<sequence length="71" mass="7611">MSGSDRQTTTQPCRPVTGDPEVEHLVMMPGVGVRRSTPYEQATASIKEEDLCHDGSEPAATGIELQRLTAA</sequence>
<keyword evidence="3" id="KW-1185">Reference proteome</keyword>
<feature type="region of interest" description="Disordered" evidence="1">
    <location>
        <begin position="1"/>
        <end position="21"/>
    </location>
</feature>
<feature type="compositionally biased region" description="Polar residues" evidence="1">
    <location>
        <begin position="1"/>
        <end position="12"/>
    </location>
</feature>
<reference evidence="2 3" key="1">
    <citation type="submission" date="2024-10" db="EMBL/GenBank/DDBJ databases">
        <title>The Natural Products Discovery Center: Release of the First 8490 Sequenced Strains for Exploring Actinobacteria Biosynthetic Diversity.</title>
        <authorList>
            <person name="Kalkreuter E."/>
            <person name="Kautsar S.A."/>
            <person name="Yang D."/>
            <person name="Bader C.D."/>
            <person name="Teijaro C.N."/>
            <person name="Fluegel L."/>
            <person name="Davis C.M."/>
            <person name="Simpson J.R."/>
            <person name="Lauterbach L."/>
            <person name="Steele A.D."/>
            <person name="Gui C."/>
            <person name="Meng S."/>
            <person name="Li G."/>
            <person name="Viehrig K."/>
            <person name="Ye F."/>
            <person name="Su P."/>
            <person name="Kiefer A.F."/>
            <person name="Nichols A."/>
            <person name="Cepeda A.J."/>
            <person name="Yan W."/>
            <person name="Fan B."/>
            <person name="Jiang Y."/>
            <person name="Adhikari A."/>
            <person name="Zheng C.-J."/>
            <person name="Schuster L."/>
            <person name="Cowan T.M."/>
            <person name="Smanski M.J."/>
            <person name="Chevrette M.G."/>
            <person name="De Carvalho L.P.S."/>
            <person name="Shen B."/>
        </authorList>
    </citation>
    <scope>NUCLEOTIDE SEQUENCE [LARGE SCALE GENOMIC DNA]</scope>
    <source>
        <strain evidence="2 3">NPDC001281</strain>
    </source>
</reference>
<evidence type="ECO:0000313" key="3">
    <source>
        <dbReference type="Proteomes" id="UP001602119"/>
    </source>
</evidence>
<comment type="caution">
    <text evidence="2">The sequence shown here is derived from an EMBL/GenBank/DDBJ whole genome shotgun (WGS) entry which is preliminary data.</text>
</comment>
<evidence type="ECO:0000313" key="2">
    <source>
        <dbReference type="EMBL" id="MFF4776973.1"/>
    </source>
</evidence>
<gene>
    <name evidence="2" type="ORF">ACFY05_29325</name>
</gene>
<accession>A0ABW6VC97</accession>
<dbReference type="RefSeq" id="WP_387345384.1">
    <property type="nucleotide sequence ID" value="NZ_JBIAXI010000021.1"/>
</dbReference>
<evidence type="ECO:0000256" key="1">
    <source>
        <dbReference type="SAM" id="MobiDB-lite"/>
    </source>
</evidence>
<dbReference type="EMBL" id="JBIAXI010000021">
    <property type="protein sequence ID" value="MFF4776973.1"/>
    <property type="molecule type" value="Genomic_DNA"/>
</dbReference>
<name>A0ABW6VC97_MICFU</name>
<dbReference type="Proteomes" id="UP001602119">
    <property type="component" value="Unassembled WGS sequence"/>
</dbReference>
<organism evidence="2 3">
    <name type="scientific">Microtetraspora fusca</name>
    <dbReference type="NCBI Taxonomy" id="1997"/>
    <lineage>
        <taxon>Bacteria</taxon>
        <taxon>Bacillati</taxon>
        <taxon>Actinomycetota</taxon>
        <taxon>Actinomycetes</taxon>
        <taxon>Streptosporangiales</taxon>
        <taxon>Streptosporangiaceae</taxon>
        <taxon>Microtetraspora</taxon>
    </lineage>
</organism>
<proteinExistence type="predicted"/>